<dbReference type="EMBL" id="CP036263">
    <property type="protein sequence ID" value="QDS96865.1"/>
    <property type="molecule type" value="Genomic_DNA"/>
</dbReference>
<dbReference type="GO" id="GO:0016757">
    <property type="term" value="F:glycosyltransferase activity"/>
    <property type="evidence" value="ECO:0007669"/>
    <property type="project" value="UniProtKB-KW"/>
</dbReference>
<dbReference type="InterPro" id="IPR007657">
    <property type="entry name" value="Glycosyltransferase_61"/>
</dbReference>
<keyword evidence="3" id="KW-0325">Glycoprotein</keyword>
<dbReference type="Pfam" id="PF04577">
    <property type="entry name" value="Glyco_transf_61"/>
    <property type="match status" value="1"/>
</dbReference>
<gene>
    <name evidence="5" type="ORF">HG15A2_01240</name>
</gene>
<keyword evidence="1" id="KW-0328">Glycosyltransferase</keyword>
<sequence length="412" mass="46470">MVKGAAWMKSDDQPPVPRRWFRLGKYLLPIGVKQATWRRTKSPSEQVSVADLAAQHPEQVAVETFGSEELLPEYSYACFQAGVITEKALPSKMCPAAFVARIRDGMSFGRHCCAMGPAGKAVRETGFNLDGQVRNQGSSMSSLRPRHWRRRLEGDVTFRPWLPPKHRIDGRVALLNTRTSHNYFHWLIDILPRLMSLKKLGVMPDYYLVESLSESQKKAFEFLGIDRDQLIQPHCRMLIEADELLVPSLPSPTCLRDFGRFATEKLGVQPQIGFGKRIYITRRSTGNRTIANESQLIEMLAARGFETHAMEDYSLQQQATLIHQSDVILATHGAGLANLIFARSGTRVIEIVPDDRYNATCYPRKSRILSFHHQQVLVKSGKPKRTLNVSLEDINSALVCAEMVVPVQMRSA</sequence>
<name>A0A517MPQ4_9BACT</name>
<dbReference type="KEGG" id="amob:HG15A2_01240"/>
<evidence type="ECO:0000256" key="1">
    <source>
        <dbReference type="ARBA" id="ARBA00022676"/>
    </source>
</evidence>
<evidence type="ECO:0000259" key="4">
    <source>
        <dbReference type="Pfam" id="PF04577"/>
    </source>
</evidence>
<evidence type="ECO:0000256" key="2">
    <source>
        <dbReference type="ARBA" id="ARBA00022679"/>
    </source>
</evidence>
<evidence type="ECO:0000313" key="6">
    <source>
        <dbReference type="Proteomes" id="UP000319852"/>
    </source>
</evidence>
<accession>A0A517MPQ4</accession>
<feature type="domain" description="Glycosyltransferase 61 catalytic" evidence="4">
    <location>
        <begin position="183"/>
        <end position="349"/>
    </location>
</feature>
<dbReference type="Proteomes" id="UP000319852">
    <property type="component" value="Chromosome"/>
</dbReference>
<evidence type="ECO:0000256" key="3">
    <source>
        <dbReference type="ARBA" id="ARBA00023180"/>
    </source>
</evidence>
<evidence type="ECO:0000313" key="5">
    <source>
        <dbReference type="EMBL" id="QDS96865.1"/>
    </source>
</evidence>
<protein>
    <recommendedName>
        <fullName evidence="4">Glycosyltransferase 61 catalytic domain-containing protein</fullName>
    </recommendedName>
</protein>
<dbReference type="OrthoDB" id="288504at2"/>
<dbReference type="PANTHER" id="PTHR20961">
    <property type="entry name" value="GLYCOSYLTRANSFERASE"/>
    <property type="match status" value="1"/>
</dbReference>
<proteinExistence type="predicted"/>
<reference evidence="5 6" key="1">
    <citation type="submission" date="2019-02" db="EMBL/GenBank/DDBJ databases">
        <title>Deep-cultivation of Planctomycetes and their phenomic and genomic characterization uncovers novel biology.</title>
        <authorList>
            <person name="Wiegand S."/>
            <person name="Jogler M."/>
            <person name="Boedeker C."/>
            <person name="Pinto D."/>
            <person name="Vollmers J."/>
            <person name="Rivas-Marin E."/>
            <person name="Kohn T."/>
            <person name="Peeters S.H."/>
            <person name="Heuer A."/>
            <person name="Rast P."/>
            <person name="Oberbeckmann S."/>
            <person name="Bunk B."/>
            <person name="Jeske O."/>
            <person name="Meyerdierks A."/>
            <person name="Storesund J.E."/>
            <person name="Kallscheuer N."/>
            <person name="Luecker S."/>
            <person name="Lage O.M."/>
            <person name="Pohl T."/>
            <person name="Merkel B.J."/>
            <person name="Hornburger P."/>
            <person name="Mueller R.-W."/>
            <person name="Bruemmer F."/>
            <person name="Labrenz M."/>
            <person name="Spormann A.M."/>
            <person name="Op den Camp H."/>
            <person name="Overmann J."/>
            <person name="Amann R."/>
            <person name="Jetten M.S.M."/>
            <person name="Mascher T."/>
            <person name="Medema M.H."/>
            <person name="Devos D.P."/>
            <person name="Kaster A.-K."/>
            <person name="Ovreas L."/>
            <person name="Rohde M."/>
            <person name="Galperin M.Y."/>
            <person name="Jogler C."/>
        </authorList>
    </citation>
    <scope>NUCLEOTIDE SEQUENCE [LARGE SCALE GENOMIC DNA]</scope>
    <source>
        <strain evidence="5 6">HG15A2</strain>
    </source>
</reference>
<keyword evidence="6" id="KW-1185">Reference proteome</keyword>
<dbReference type="InterPro" id="IPR049625">
    <property type="entry name" value="Glyco_transf_61_cat"/>
</dbReference>
<organism evidence="5 6">
    <name type="scientific">Adhaeretor mobilis</name>
    <dbReference type="NCBI Taxonomy" id="1930276"/>
    <lineage>
        <taxon>Bacteria</taxon>
        <taxon>Pseudomonadati</taxon>
        <taxon>Planctomycetota</taxon>
        <taxon>Planctomycetia</taxon>
        <taxon>Pirellulales</taxon>
        <taxon>Lacipirellulaceae</taxon>
        <taxon>Adhaeretor</taxon>
    </lineage>
</organism>
<dbReference type="AlphaFoldDB" id="A0A517MPQ4"/>
<keyword evidence="2" id="KW-0808">Transferase</keyword>